<keyword evidence="2" id="KW-1185">Reference proteome</keyword>
<feature type="compositionally biased region" description="Low complexity" evidence="1">
    <location>
        <begin position="47"/>
        <end position="66"/>
    </location>
</feature>
<dbReference type="WBParaSite" id="PSU_v2.g14474.t1">
    <property type="protein sequence ID" value="PSU_v2.g14474.t1"/>
    <property type="gene ID" value="PSU_v2.g14474"/>
</dbReference>
<dbReference type="Proteomes" id="UP000887577">
    <property type="component" value="Unplaced"/>
</dbReference>
<feature type="compositionally biased region" description="Low complexity" evidence="1">
    <location>
        <begin position="10"/>
        <end position="37"/>
    </location>
</feature>
<evidence type="ECO:0000313" key="2">
    <source>
        <dbReference type="Proteomes" id="UP000887577"/>
    </source>
</evidence>
<name>A0A914Y4W2_9BILA</name>
<proteinExistence type="predicted"/>
<evidence type="ECO:0000256" key="1">
    <source>
        <dbReference type="SAM" id="MobiDB-lite"/>
    </source>
</evidence>
<reference evidence="3" key="1">
    <citation type="submission" date="2022-11" db="UniProtKB">
        <authorList>
            <consortium name="WormBaseParasite"/>
        </authorList>
    </citation>
    <scope>IDENTIFICATION</scope>
</reference>
<sequence>MRMNGINGRTHSTTPTPIQPPTSATTSKPPSATTVASQSTIQDETTRSGTSQSLTSLQQQQQQYQQNGGISAHPSTLIIQSKDETATNSNGSVDSGEQPLSATNLQQQQKIRDSSIASRVLKNAAAKKSSKF</sequence>
<organism evidence="2 3">
    <name type="scientific">Panagrolaimus superbus</name>
    <dbReference type="NCBI Taxonomy" id="310955"/>
    <lineage>
        <taxon>Eukaryota</taxon>
        <taxon>Metazoa</taxon>
        <taxon>Ecdysozoa</taxon>
        <taxon>Nematoda</taxon>
        <taxon>Chromadorea</taxon>
        <taxon>Rhabditida</taxon>
        <taxon>Tylenchina</taxon>
        <taxon>Panagrolaimomorpha</taxon>
        <taxon>Panagrolaimoidea</taxon>
        <taxon>Panagrolaimidae</taxon>
        <taxon>Panagrolaimus</taxon>
    </lineage>
</organism>
<protein>
    <submittedName>
        <fullName evidence="3">Uncharacterized protein</fullName>
    </submittedName>
</protein>
<accession>A0A914Y4W2</accession>
<feature type="region of interest" description="Disordered" evidence="1">
    <location>
        <begin position="1"/>
        <end position="116"/>
    </location>
</feature>
<feature type="compositionally biased region" description="Polar residues" evidence="1">
    <location>
        <begin position="67"/>
        <end position="79"/>
    </location>
</feature>
<evidence type="ECO:0000313" key="3">
    <source>
        <dbReference type="WBParaSite" id="PSU_v2.g14474.t1"/>
    </source>
</evidence>
<feature type="compositionally biased region" description="Polar residues" evidence="1">
    <location>
        <begin position="86"/>
        <end position="109"/>
    </location>
</feature>
<dbReference type="AlphaFoldDB" id="A0A914Y4W2"/>